<reference evidence="1" key="1">
    <citation type="submission" date="2020-05" db="UniProtKB">
        <authorList>
            <consortium name="EnsemblMetazoa"/>
        </authorList>
    </citation>
    <scope>IDENTIFICATION</scope>
    <source>
        <strain evidence="1">TTRI</strain>
    </source>
</reference>
<proteinExistence type="predicted"/>
<evidence type="ECO:0000313" key="2">
    <source>
        <dbReference type="Proteomes" id="UP000078200"/>
    </source>
</evidence>
<dbReference type="VEuPathDB" id="VectorBase:GAUT033872"/>
<protein>
    <submittedName>
        <fullName evidence="1">Uncharacterized protein</fullName>
    </submittedName>
</protein>
<organism evidence="1 2">
    <name type="scientific">Glossina austeni</name>
    <name type="common">Savannah tsetse fly</name>
    <dbReference type="NCBI Taxonomy" id="7395"/>
    <lineage>
        <taxon>Eukaryota</taxon>
        <taxon>Metazoa</taxon>
        <taxon>Ecdysozoa</taxon>
        <taxon>Arthropoda</taxon>
        <taxon>Hexapoda</taxon>
        <taxon>Insecta</taxon>
        <taxon>Pterygota</taxon>
        <taxon>Neoptera</taxon>
        <taxon>Endopterygota</taxon>
        <taxon>Diptera</taxon>
        <taxon>Brachycera</taxon>
        <taxon>Muscomorpha</taxon>
        <taxon>Hippoboscoidea</taxon>
        <taxon>Glossinidae</taxon>
        <taxon>Glossina</taxon>
    </lineage>
</organism>
<name>A0A1A9VDL6_GLOAU</name>
<keyword evidence="2" id="KW-1185">Reference proteome</keyword>
<sequence>MSRYSECDLSMPPIFSLYRSFASFLTGVSKSLHRSENVTELSSFPKAATTLSSPSIVFTKCTLRKGTVNLLHASQVVFKLESSADQPDIISSSYSNTEQLWHCEHDVICMRTSQLVVASTKC</sequence>
<evidence type="ECO:0000313" key="1">
    <source>
        <dbReference type="EnsemblMetazoa" id="GAUT033872-PA"/>
    </source>
</evidence>
<dbReference type="Proteomes" id="UP000078200">
    <property type="component" value="Unassembled WGS sequence"/>
</dbReference>
<accession>A0A1A9VDL6</accession>
<dbReference type="EnsemblMetazoa" id="GAUT033872-RA">
    <property type="protein sequence ID" value="GAUT033872-PA"/>
    <property type="gene ID" value="GAUT033872"/>
</dbReference>
<dbReference type="AlphaFoldDB" id="A0A1A9VDL6"/>